<organism evidence="1 2">
    <name type="scientific">Burkholderia mayonis</name>
    <dbReference type="NCBI Taxonomy" id="1385591"/>
    <lineage>
        <taxon>Bacteria</taxon>
        <taxon>Pseudomonadati</taxon>
        <taxon>Pseudomonadota</taxon>
        <taxon>Betaproteobacteria</taxon>
        <taxon>Burkholderiales</taxon>
        <taxon>Burkholderiaceae</taxon>
        <taxon>Burkholderia</taxon>
        <taxon>pseudomallei group</taxon>
    </lineage>
</organism>
<name>A0A1B4FRG7_9BURK</name>
<protein>
    <submittedName>
        <fullName evidence="1">Uncharacterized protein</fullName>
    </submittedName>
</protein>
<dbReference type="EMBL" id="CP013388">
    <property type="protein sequence ID" value="AOJ06267.1"/>
    <property type="molecule type" value="Genomic_DNA"/>
</dbReference>
<sequence>MIASSRSSTARSSGDGCDDHDLQLSLAGVEDRFEVNRMGVRLSCRQCRLQALRDVAVQRGRRVLHVGDAGDARGRRLRRRAKQASVRMAGAFGRTDGVDSNVPIRMPRSAKGDAVRIRDRQSPRGLI</sequence>
<evidence type="ECO:0000313" key="2">
    <source>
        <dbReference type="Proteomes" id="UP000067711"/>
    </source>
</evidence>
<accession>A0A1B4FRG7</accession>
<evidence type="ECO:0000313" key="1">
    <source>
        <dbReference type="EMBL" id="AOJ06267.1"/>
    </source>
</evidence>
<reference evidence="1 2" key="1">
    <citation type="submission" date="2015-12" db="EMBL/GenBank/DDBJ databases">
        <title>Diversity of Burkholderia near neighbor genomes.</title>
        <authorList>
            <person name="Sahl J."/>
            <person name="Wagner D."/>
            <person name="Keim P."/>
        </authorList>
    </citation>
    <scope>NUCLEOTIDE SEQUENCE [LARGE SCALE GENOMIC DNA]</scope>
    <source>
        <strain evidence="1 2">BDU8</strain>
    </source>
</reference>
<dbReference type="AlphaFoldDB" id="A0A1B4FRG7"/>
<gene>
    <name evidence="1" type="ORF">WS71_02195</name>
</gene>
<proteinExistence type="predicted"/>
<dbReference type="RefSeq" id="WP_159086205.1">
    <property type="nucleotide sequence ID" value="NZ_CP013388.1"/>
</dbReference>
<dbReference type="Proteomes" id="UP000067711">
    <property type="component" value="Chromosome 2"/>
</dbReference>